<dbReference type="RefSeq" id="WP_143011086.1">
    <property type="nucleotide sequence ID" value="NZ_FNGS01000005.1"/>
</dbReference>
<proteinExistence type="predicted"/>
<dbReference type="Proteomes" id="UP000198901">
    <property type="component" value="Unassembled WGS sequence"/>
</dbReference>
<feature type="transmembrane region" description="Helical" evidence="1">
    <location>
        <begin position="136"/>
        <end position="152"/>
    </location>
</feature>
<evidence type="ECO:0000313" key="4">
    <source>
        <dbReference type="Proteomes" id="UP000198901"/>
    </source>
</evidence>
<evidence type="ECO:0000259" key="2">
    <source>
        <dbReference type="Pfam" id="PF12158"/>
    </source>
</evidence>
<dbReference type="InterPro" id="IPR021994">
    <property type="entry name" value="DUF3592"/>
</dbReference>
<gene>
    <name evidence="3" type="ORF">SAMN04488090_2690</name>
</gene>
<dbReference type="EMBL" id="FNGS01000005">
    <property type="protein sequence ID" value="SDM17076.1"/>
    <property type="molecule type" value="Genomic_DNA"/>
</dbReference>
<evidence type="ECO:0000313" key="3">
    <source>
        <dbReference type="EMBL" id="SDM17076.1"/>
    </source>
</evidence>
<feature type="transmembrane region" description="Helical" evidence="1">
    <location>
        <begin position="24"/>
        <end position="42"/>
    </location>
</feature>
<sequence>MLIQSILSMSLPRTADVIQPGSEFMFPFVGIALACLAIGFYYSNRRTQWLQHSAVADGVVVDVFKKYNRDDKMGNYPLHFPRVQFSVGNHHFEAQGEAAVDAPVQIGEHMKVRYNVENPEEATLGVNKIPGTNPKVFFILGAVFTVVGVLFAL</sequence>
<dbReference type="OrthoDB" id="957222at2"/>
<keyword evidence="1" id="KW-0812">Transmembrane</keyword>
<protein>
    <recommendedName>
        <fullName evidence="2">DUF3592 domain-containing protein</fullName>
    </recommendedName>
</protein>
<reference evidence="3 4" key="1">
    <citation type="submission" date="2016-10" db="EMBL/GenBank/DDBJ databases">
        <authorList>
            <person name="de Groot N.N."/>
        </authorList>
    </citation>
    <scope>NUCLEOTIDE SEQUENCE [LARGE SCALE GENOMIC DNA]</scope>
    <source>
        <strain evidence="3 4">DSM 21668</strain>
    </source>
</reference>
<dbReference type="Pfam" id="PF12158">
    <property type="entry name" value="DUF3592"/>
    <property type="match status" value="1"/>
</dbReference>
<keyword evidence="4" id="KW-1185">Reference proteome</keyword>
<evidence type="ECO:0000256" key="1">
    <source>
        <dbReference type="SAM" id="Phobius"/>
    </source>
</evidence>
<feature type="domain" description="DUF3592" evidence="2">
    <location>
        <begin position="57"/>
        <end position="125"/>
    </location>
</feature>
<name>A0A1G9R1B0_9BACT</name>
<accession>A0A1G9R1B0</accession>
<dbReference type="AlphaFoldDB" id="A0A1G9R1B0"/>
<keyword evidence="1" id="KW-0472">Membrane</keyword>
<keyword evidence="1" id="KW-1133">Transmembrane helix</keyword>
<organism evidence="3 4">
    <name type="scientific">Siphonobacter aquaeclarae</name>
    <dbReference type="NCBI Taxonomy" id="563176"/>
    <lineage>
        <taxon>Bacteria</taxon>
        <taxon>Pseudomonadati</taxon>
        <taxon>Bacteroidota</taxon>
        <taxon>Cytophagia</taxon>
        <taxon>Cytophagales</taxon>
        <taxon>Cytophagaceae</taxon>
        <taxon>Siphonobacter</taxon>
    </lineage>
</organism>